<dbReference type="CDD" id="cd16917">
    <property type="entry name" value="HATPase_UhpB-NarQ-NarX-like"/>
    <property type="match status" value="1"/>
</dbReference>
<dbReference type="Pfam" id="PF07730">
    <property type="entry name" value="HisKA_3"/>
    <property type="match status" value="1"/>
</dbReference>
<evidence type="ECO:0000256" key="2">
    <source>
        <dbReference type="ARBA" id="ARBA00022777"/>
    </source>
</evidence>
<dbReference type="SUPFAM" id="SSF55874">
    <property type="entry name" value="ATPase domain of HSP90 chaperone/DNA topoisomerase II/histidine kinase"/>
    <property type="match status" value="1"/>
</dbReference>
<proteinExistence type="predicted"/>
<evidence type="ECO:0000256" key="1">
    <source>
        <dbReference type="ARBA" id="ARBA00022679"/>
    </source>
</evidence>
<keyword evidence="3" id="KW-0902">Two-component regulatory system</keyword>
<protein>
    <submittedName>
        <fullName evidence="5">Sensor histidine kinase</fullName>
    </submittedName>
</protein>
<evidence type="ECO:0000259" key="4">
    <source>
        <dbReference type="SMART" id="SM00387"/>
    </source>
</evidence>
<dbReference type="EMBL" id="JBHSQO010000003">
    <property type="protein sequence ID" value="MFC6088394.1"/>
    <property type="molecule type" value="Genomic_DNA"/>
</dbReference>
<sequence length="225" mass="23625">MRRELPVPTDVADEVRRGLLRDLHDGLGPSLAAVALGLRAARHLAQRDPASAGRLLARLEDEVHAAVGEVRRLAAGAYPAVLARLGLVGAVREHVASLSDRHPVRVDVECAGLPELPVAVQVAAYRIVCEALTNVVRHAGARHCAVRLTFDDRLRVEVVDDGVAPWPAGVGGDCGTGDCGVGGNGVGLRSMRERAREVGGTWRVERAGGGTRVAADLPLPLPEGV</sequence>
<dbReference type="InterPro" id="IPR011712">
    <property type="entry name" value="Sig_transdc_His_kin_sub3_dim/P"/>
</dbReference>
<dbReference type="SMART" id="SM00387">
    <property type="entry name" value="HATPase_c"/>
    <property type="match status" value="1"/>
</dbReference>
<dbReference type="PANTHER" id="PTHR24421">
    <property type="entry name" value="NITRATE/NITRITE SENSOR PROTEIN NARX-RELATED"/>
    <property type="match status" value="1"/>
</dbReference>
<feature type="domain" description="Histidine kinase/HSP90-like ATPase" evidence="4">
    <location>
        <begin position="119"/>
        <end position="221"/>
    </location>
</feature>
<keyword evidence="1" id="KW-0808">Transferase</keyword>
<organism evidence="5 6">
    <name type="scientific">Saccharothrix lopnurensis</name>
    <dbReference type="NCBI Taxonomy" id="1670621"/>
    <lineage>
        <taxon>Bacteria</taxon>
        <taxon>Bacillati</taxon>
        <taxon>Actinomycetota</taxon>
        <taxon>Actinomycetes</taxon>
        <taxon>Pseudonocardiales</taxon>
        <taxon>Pseudonocardiaceae</taxon>
        <taxon>Saccharothrix</taxon>
    </lineage>
</organism>
<evidence type="ECO:0000313" key="6">
    <source>
        <dbReference type="Proteomes" id="UP001596220"/>
    </source>
</evidence>
<gene>
    <name evidence="5" type="ORF">ACFP3R_03860</name>
</gene>
<dbReference type="Gene3D" id="1.20.5.1930">
    <property type="match status" value="1"/>
</dbReference>
<evidence type="ECO:0000256" key="3">
    <source>
        <dbReference type="ARBA" id="ARBA00023012"/>
    </source>
</evidence>
<keyword evidence="2 5" id="KW-0418">Kinase</keyword>
<dbReference type="Proteomes" id="UP001596220">
    <property type="component" value="Unassembled WGS sequence"/>
</dbReference>
<dbReference type="InterPro" id="IPR050482">
    <property type="entry name" value="Sensor_HK_TwoCompSys"/>
</dbReference>
<dbReference type="InterPro" id="IPR036890">
    <property type="entry name" value="HATPase_C_sf"/>
</dbReference>
<dbReference type="InterPro" id="IPR003594">
    <property type="entry name" value="HATPase_dom"/>
</dbReference>
<name>A0ABW1P0B5_9PSEU</name>
<reference evidence="6" key="1">
    <citation type="journal article" date="2019" name="Int. J. Syst. Evol. Microbiol.">
        <title>The Global Catalogue of Microorganisms (GCM) 10K type strain sequencing project: providing services to taxonomists for standard genome sequencing and annotation.</title>
        <authorList>
            <consortium name="The Broad Institute Genomics Platform"/>
            <consortium name="The Broad Institute Genome Sequencing Center for Infectious Disease"/>
            <person name="Wu L."/>
            <person name="Ma J."/>
        </authorList>
    </citation>
    <scope>NUCLEOTIDE SEQUENCE [LARGE SCALE GENOMIC DNA]</scope>
    <source>
        <strain evidence="6">CGMCC 4.7246</strain>
    </source>
</reference>
<evidence type="ECO:0000313" key="5">
    <source>
        <dbReference type="EMBL" id="MFC6088394.1"/>
    </source>
</evidence>
<accession>A0ABW1P0B5</accession>
<dbReference type="Pfam" id="PF02518">
    <property type="entry name" value="HATPase_c"/>
    <property type="match status" value="1"/>
</dbReference>
<keyword evidence="6" id="KW-1185">Reference proteome</keyword>
<dbReference type="GO" id="GO:0016301">
    <property type="term" value="F:kinase activity"/>
    <property type="evidence" value="ECO:0007669"/>
    <property type="project" value="UniProtKB-KW"/>
</dbReference>
<dbReference type="Gene3D" id="3.30.565.10">
    <property type="entry name" value="Histidine kinase-like ATPase, C-terminal domain"/>
    <property type="match status" value="1"/>
</dbReference>
<comment type="caution">
    <text evidence="5">The sequence shown here is derived from an EMBL/GenBank/DDBJ whole genome shotgun (WGS) entry which is preliminary data.</text>
</comment>
<dbReference type="RefSeq" id="WP_380632907.1">
    <property type="nucleotide sequence ID" value="NZ_JBHSQO010000003.1"/>
</dbReference>